<evidence type="ECO:0000313" key="1">
    <source>
        <dbReference type="EMBL" id="KAH7863313.1"/>
    </source>
</evidence>
<accession>A0ACB7ZD13</accession>
<proteinExistence type="predicted"/>
<dbReference type="Proteomes" id="UP000828048">
    <property type="component" value="Chromosome 12"/>
</dbReference>
<gene>
    <name evidence="1" type="ORF">Vadar_016050</name>
</gene>
<comment type="caution">
    <text evidence="1">The sequence shown here is derived from an EMBL/GenBank/DDBJ whole genome shotgun (WGS) entry which is preliminary data.</text>
</comment>
<name>A0ACB7ZD13_9ERIC</name>
<keyword evidence="2" id="KW-1185">Reference proteome</keyword>
<protein>
    <submittedName>
        <fullName evidence="1">Uncharacterized protein</fullName>
    </submittedName>
</protein>
<sequence length="783" mass="87563">MECSDNHEIALIGSPTSRASNKTKALALLLLSLVFTLQYCFTNCHQWHYFSETPAIPSHQKLLSLICGKALIFGLEMETKYAKVLDSGRRVVVDLKRKRSTRCETILTGVASQQAALNSCIRKLSKRRKLDGSNSKCGSRASKFKRSFLKYYSNFKTSGVPERLMFYQNGEWTDFPQDFVVLIKRDLQVKKAAIEVDFDGRPFLMDLLHMMKLDLRTGIQQPIAWIDEAGKCFFPEIFSDDDELYDCCHRDFEKDKECLLSEPLGHQDIRLQLEIELNGSDCCKFKEYSGESNVLVKKIQVDGKPTSDHCDVEVDDDGVGAFDTKANAPVLGNQHKGENLLANFNVMHGEMDTNAVKKIFALGMGSFAGADIVDLYRGSSTFLQARLELFQKQVEITEKYRGDANVRYAWLPSTKGAAASIIMYGLGHCGTPAVKSIYGFGVHLSPANCSINSARNCDVDECGVRYMLFCRVVMGNMELVAAGSKQCHPSSEKFDSGVDDLQNPTNYIIWDMNKNTHIYPEYVVSFKVSSDSEGFLVGNPSKLKSSRVQLDLNSSPSHQSKLDISRDQLDLNLTEAQLVSAALGSRYKRSPKSPWLPFRILFSAISNKVPPNRMELVEAQYKLFVSKKMSRDDFVKQLRMIVGDTLLRSTLTNLQSKVNDKFPFGNNAKQAPGRVELGVNQENNKLLFGCGIKQGAGKGQFEDDQLKNEIPFGNGAKLGAGRFEFGVNQDNNKVLFGYGVKQRTGNFKLEIDQEKNEVQFRNNAKPANEEDEFGVGEGPSESK</sequence>
<reference evidence="1 2" key="1">
    <citation type="journal article" date="2021" name="Hortic Res">
        <title>High-quality reference genome and annotation aids understanding of berry development for evergreen blueberry (Vaccinium darrowii).</title>
        <authorList>
            <person name="Yu J."/>
            <person name="Hulse-Kemp A.M."/>
            <person name="Babiker E."/>
            <person name="Staton M."/>
        </authorList>
    </citation>
    <scope>NUCLEOTIDE SEQUENCE [LARGE SCALE GENOMIC DNA]</scope>
    <source>
        <strain evidence="2">cv. NJ 8807/NJ 8810</strain>
        <tissue evidence="1">Young leaf</tissue>
    </source>
</reference>
<evidence type="ECO:0000313" key="2">
    <source>
        <dbReference type="Proteomes" id="UP000828048"/>
    </source>
</evidence>
<dbReference type="EMBL" id="CM037162">
    <property type="protein sequence ID" value="KAH7863313.1"/>
    <property type="molecule type" value="Genomic_DNA"/>
</dbReference>
<organism evidence="1 2">
    <name type="scientific">Vaccinium darrowii</name>
    <dbReference type="NCBI Taxonomy" id="229202"/>
    <lineage>
        <taxon>Eukaryota</taxon>
        <taxon>Viridiplantae</taxon>
        <taxon>Streptophyta</taxon>
        <taxon>Embryophyta</taxon>
        <taxon>Tracheophyta</taxon>
        <taxon>Spermatophyta</taxon>
        <taxon>Magnoliopsida</taxon>
        <taxon>eudicotyledons</taxon>
        <taxon>Gunneridae</taxon>
        <taxon>Pentapetalae</taxon>
        <taxon>asterids</taxon>
        <taxon>Ericales</taxon>
        <taxon>Ericaceae</taxon>
        <taxon>Vaccinioideae</taxon>
        <taxon>Vaccinieae</taxon>
        <taxon>Vaccinium</taxon>
    </lineage>
</organism>